<feature type="transmembrane region" description="Helical" evidence="1">
    <location>
        <begin position="201"/>
        <end position="218"/>
    </location>
</feature>
<dbReference type="Proteomes" id="UP000001514">
    <property type="component" value="Unassembled WGS sequence"/>
</dbReference>
<keyword evidence="4" id="KW-1185">Reference proteome</keyword>
<evidence type="ECO:0000256" key="1">
    <source>
        <dbReference type="SAM" id="Phobius"/>
    </source>
</evidence>
<feature type="domain" description="DUF7755" evidence="2">
    <location>
        <begin position="51"/>
        <end position="174"/>
    </location>
</feature>
<feature type="transmembrane region" description="Helical" evidence="1">
    <location>
        <begin position="287"/>
        <end position="309"/>
    </location>
</feature>
<gene>
    <name evidence="3" type="ORF">SELMODRAFT_425952</name>
</gene>
<dbReference type="HOGENOM" id="CLU_037904_1_0_1"/>
<dbReference type="EMBL" id="GL377644">
    <property type="protein sequence ID" value="EFJ11683.1"/>
    <property type="molecule type" value="Genomic_DNA"/>
</dbReference>
<keyword evidence="1" id="KW-0812">Transmembrane</keyword>
<feature type="transmembrane region" description="Helical" evidence="1">
    <location>
        <begin position="261"/>
        <end position="281"/>
    </location>
</feature>
<organism evidence="4">
    <name type="scientific">Selaginella moellendorffii</name>
    <name type="common">Spikemoss</name>
    <dbReference type="NCBI Taxonomy" id="88036"/>
    <lineage>
        <taxon>Eukaryota</taxon>
        <taxon>Viridiplantae</taxon>
        <taxon>Streptophyta</taxon>
        <taxon>Embryophyta</taxon>
        <taxon>Tracheophyta</taxon>
        <taxon>Lycopodiopsida</taxon>
        <taxon>Selaginellales</taxon>
        <taxon>Selaginellaceae</taxon>
        <taxon>Selaginella</taxon>
    </lineage>
</organism>
<sequence>MASSSGKGKSPAGFTGSCFKQPQWLLPSGGDEGELFRFVEVTPEEKILRSSAYKVKLVTSTSPSSSFSEPGGRIWLALIGQSGETALRCVDSGTRFQKGDVDVVEFLGPDLGKLEAIWIGPERGAWRLEEAVVTVAPGNEAASSRGVNYIFRGDGELLGDGGDVLAVELKPQVIDSDPASSPRPNDDANTMKQYESLKRSLLVSHATLVALGAGVLALSSSRDVALAFSLGGALGFLYLLSLEGVVDRIGKGETTFRKPSVLLLLVAVIFFAAVIKGSVILQDRELSPGLLMGGVAGFFMYKVAVFMAATKKD</sequence>
<dbReference type="FunCoup" id="D8SUU9">
    <property type="interactions" value="492"/>
</dbReference>
<dbReference type="InterPro" id="IPR056657">
    <property type="entry name" value="DUF7755"/>
</dbReference>
<evidence type="ECO:0000313" key="3">
    <source>
        <dbReference type="EMBL" id="EFJ11683.1"/>
    </source>
</evidence>
<feature type="transmembrane region" description="Helical" evidence="1">
    <location>
        <begin position="224"/>
        <end position="240"/>
    </location>
</feature>
<dbReference type="PANTHER" id="PTHR36330">
    <property type="entry name" value="LIPASE/LIPOOXYGENASE, PLAT/LH2 FAMILY PROTEIN"/>
    <property type="match status" value="1"/>
</dbReference>
<dbReference type="SUPFAM" id="SSF49723">
    <property type="entry name" value="Lipase/lipooxygenase domain (PLAT/LH2 domain)"/>
    <property type="match status" value="1"/>
</dbReference>
<dbReference type="InParanoid" id="D8SUU9"/>
<dbReference type="Gene3D" id="2.60.60.20">
    <property type="entry name" value="PLAT/LH2 domain"/>
    <property type="match status" value="1"/>
</dbReference>
<dbReference type="eggNOG" id="ENOG502QU7R">
    <property type="taxonomic scope" value="Eukaryota"/>
</dbReference>
<evidence type="ECO:0000259" key="2">
    <source>
        <dbReference type="Pfam" id="PF24938"/>
    </source>
</evidence>
<proteinExistence type="predicted"/>
<accession>D8SUU9</accession>
<keyword evidence="1" id="KW-1133">Transmembrane helix</keyword>
<protein>
    <recommendedName>
        <fullName evidence="2">DUF7755 domain-containing protein</fullName>
    </recommendedName>
</protein>
<keyword evidence="1" id="KW-0472">Membrane</keyword>
<dbReference type="Gramene" id="EFJ11683">
    <property type="protein sequence ID" value="EFJ11683"/>
    <property type="gene ID" value="SELMODRAFT_425952"/>
</dbReference>
<dbReference type="Pfam" id="PF24938">
    <property type="entry name" value="DUF7755"/>
    <property type="match status" value="1"/>
</dbReference>
<dbReference type="PANTHER" id="PTHR36330:SF2">
    <property type="entry name" value="LIPASE_LIPOOXYGENASE, PLAT_LH2 FAMILY PROTEIN"/>
    <property type="match status" value="1"/>
</dbReference>
<reference evidence="3 4" key="1">
    <citation type="journal article" date="2011" name="Science">
        <title>The Selaginella genome identifies genetic changes associated with the evolution of vascular plants.</title>
        <authorList>
            <person name="Banks J.A."/>
            <person name="Nishiyama T."/>
            <person name="Hasebe M."/>
            <person name="Bowman J.L."/>
            <person name="Gribskov M."/>
            <person name="dePamphilis C."/>
            <person name="Albert V.A."/>
            <person name="Aono N."/>
            <person name="Aoyama T."/>
            <person name="Ambrose B.A."/>
            <person name="Ashton N.W."/>
            <person name="Axtell M.J."/>
            <person name="Barker E."/>
            <person name="Barker M.S."/>
            <person name="Bennetzen J.L."/>
            <person name="Bonawitz N.D."/>
            <person name="Chapple C."/>
            <person name="Cheng C."/>
            <person name="Correa L.G."/>
            <person name="Dacre M."/>
            <person name="DeBarry J."/>
            <person name="Dreyer I."/>
            <person name="Elias M."/>
            <person name="Engstrom E.M."/>
            <person name="Estelle M."/>
            <person name="Feng L."/>
            <person name="Finet C."/>
            <person name="Floyd S.K."/>
            <person name="Frommer W.B."/>
            <person name="Fujita T."/>
            <person name="Gramzow L."/>
            <person name="Gutensohn M."/>
            <person name="Harholt J."/>
            <person name="Hattori M."/>
            <person name="Heyl A."/>
            <person name="Hirai T."/>
            <person name="Hiwatashi Y."/>
            <person name="Ishikawa M."/>
            <person name="Iwata M."/>
            <person name="Karol K.G."/>
            <person name="Koehler B."/>
            <person name="Kolukisaoglu U."/>
            <person name="Kubo M."/>
            <person name="Kurata T."/>
            <person name="Lalonde S."/>
            <person name="Li K."/>
            <person name="Li Y."/>
            <person name="Litt A."/>
            <person name="Lyons E."/>
            <person name="Manning G."/>
            <person name="Maruyama T."/>
            <person name="Michael T.P."/>
            <person name="Mikami K."/>
            <person name="Miyazaki S."/>
            <person name="Morinaga S."/>
            <person name="Murata T."/>
            <person name="Mueller-Roeber B."/>
            <person name="Nelson D.R."/>
            <person name="Obara M."/>
            <person name="Oguri Y."/>
            <person name="Olmstead R.G."/>
            <person name="Onodera N."/>
            <person name="Petersen B.L."/>
            <person name="Pils B."/>
            <person name="Prigge M."/>
            <person name="Rensing S.A."/>
            <person name="Riano-Pachon D.M."/>
            <person name="Roberts A.W."/>
            <person name="Sato Y."/>
            <person name="Scheller H.V."/>
            <person name="Schulz B."/>
            <person name="Schulz C."/>
            <person name="Shakirov E.V."/>
            <person name="Shibagaki N."/>
            <person name="Shinohara N."/>
            <person name="Shippen D.E."/>
            <person name="Soerensen I."/>
            <person name="Sotooka R."/>
            <person name="Sugimoto N."/>
            <person name="Sugita M."/>
            <person name="Sumikawa N."/>
            <person name="Tanurdzic M."/>
            <person name="Theissen G."/>
            <person name="Ulvskov P."/>
            <person name="Wakazuki S."/>
            <person name="Weng J.K."/>
            <person name="Willats W.W."/>
            <person name="Wipf D."/>
            <person name="Wolf P.G."/>
            <person name="Yang L."/>
            <person name="Zimmer A.D."/>
            <person name="Zhu Q."/>
            <person name="Mitros T."/>
            <person name="Hellsten U."/>
            <person name="Loque D."/>
            <person name="Otillar R."/>
            <person name="Salamov A."/>
            <person name="Schmutz J."/>
            <person name="Shapiro H."/>
            <person name="Lindquist E."/>
            <person name="Lucas S."/>
            <person name="Rokhsar D."/>
            <person name="Grigoriev I.V."/>
        </authorList>
    </citation>
    <scope>NUCLEOTIDE SEQUENCE [LARGE SCALE GENOMIC DNA]</scope>
</reference>
<dbReference type="AlphaFoldDB" id="D8SUU9"/>
<dbReference type="InterPro" id="IPR036392">
    <property type="entry name" value="PLAT/LH2_dom_sf"/>
</dbReference>
<evidence type="ECO:0000313" key="4">
    <source>
        <dbReference type="Proteomes" id="UP000001514"/>
    </source>
</evidence>
<dbReference type="KEGG" id="smo:SELMODRAFT_425952"/>
<name>D8SUU9_SELML</name>
<dbReference type="OMA" id="LIVCASH"/>